<dbReference type="EMBL" id="CYZE01000002">
    <property type="protein sequence ID" value="CUN80096.1"/>
    <property type="molecule type" value="Genomic_DNA"/>
</dbReference>
<dbReference type="InterPro" id="IPR006059">
    <property type="entry name" value="SBP"/>
</dbReference>
<organism evidence="3 4">
    <name type="scientific">Hungatella hathewayi</name>
    <dbReference type="NCBI Taxonomy" id="154046"/>
    <lineage>
        <taxon>Bacteria</taxon>
        <taxon>Bacillati</taxon>
        <taxon>Bacillota</taxon>
        <taxon>Clostridia</taxon>
        <taxon>Lachnospirales</taxon>
        <taxon>Lachnospiraceae</taxon>
        <taxon>Hungatella</taxon>
    </lineage>
</organism>
<protein>
    <submittedName>
        <fullName evidence="3">Extracellular solute-binding protein</fullName>
    </submittedName>
</protein>
<dbReference type="Proteomes" id="UP000095651">
    <property type="component" value="Unassembled WGS sequence"/>
</dbReference>
<dbReference type="InterPro" id="IPR050490">
    <property type="entry name" value="Bact_solute-bd_prot1"/>
</dbReference>
<feature type="compositionally biased region" description="Polar residues" evidence="1">
    <location>
        <begin position="26"/>
        <end position="40"/>
    </location>
</feature>
<evidence type="ECO:0000313" key="4">
    <source>
        <dbReference type="Proteomes" id="UP000095651"/>
    </source>
</evidence>
<dbReference type="Pfam" id="PF13416">
    <property type="entry name" value="SBP_bac_8"/>
    <property type="match status" value="1"/>
</dbReference>
<feature type="region of interest" description="Disordered" evidence="1">
    <location>
        <begin position="24"/>
        <end position="59"/>
    </location>
</feature>
<dbReference type="PROSITE" id="PS51257">
    <property type="entry name" value="PROKAR_LIPOPROTEIN"/>
    <property type="match status" value="1"/>
</dbReference>
<dbReference type="PANTHER" id="PTHR43649:SF12">
    <property type="entry name" value="DIACETYLCHITOBIOSE BINDING PROTEIN DASA"/>
    <property type="match status" value="1"/>
</dbReference>
<dbReference type="RefSeq" id="WP_055653376.1">
    <property type="nucleotide sequence ID" value="NZ_CABIXC010000002.1"/>
</dbReference>
<sequence>MRKRGAALVLTAAVACNLAGCGGTAATKNETTKSDTVQSETTKEAGAQTEESKSEAAQTPAEGEVVIKYWYPWGGDSETWDLWRIEEFEKNNPGIKVEATYVPPDAGITNGKLMAAIASGNVPDVICAPNLLTYPMAAQGAFEDVSAAMEKLGRSRDDYQPSVQSLMDIDGAWYIMPMETDTQMLFINNEKAAAAGLDVSNPPKSISELDEWADKMTVKEGDDYTTMGFIPWIDGAETDVYNQAWYFGAQIYEDGKINLTDPDLVEMMNWQRKYAEKYNPEKIKSFASGFGGAFSPDHAFFTGKVAMTMNGNWFNNAIRQYVPDMDYTVVPMVVSDSHPELYGGSVLGVNTYCVPKGAKNIDAAARFVDYIANAYIADDNNKTWYSTPTRKDVIDELTLVKENDERYSVIKNMVFNEHSNTPALCSIRSVMGQELISVRDKCLYEDKDPEPLLTDLQGRMEKELQNTQ</sequence>
<gene>
    <name evidence="3" type="ORF">ERS852407_01128</name>
</gene>
<dbReference type="Gene3D" id="3.40.190.10">
    <property type="entry name" value="Periplasmic binding protein-like II"/>
    <property type="match status" value="1"/>
</dbReference>
<accession>A0A173ZXG8</accession>
<proteinExistence type="predicted"/>
<evidence type="ECO:0000313" key="3">
    <source>
        <dbReference type="EMBL" id="CUN80096.1"/>
    </source>
</evidence>
<evidence type="ECO:0000256" key="2">
    <source>
        <dbReference type="SAM" id="SignalP"/>
    </source>
</evidence>
<dbReference type="PANTHER" id="PTHR43649">
    <property type="entry name" value="ARABINOSE-BINDING PROTEIN-RELATED"/>
    <property type="match status" value="1"/>
</dbReference>
<reference evidence="3 4" key="1">
    <citation type="submission" date="2015-09" db="EMBL/GenBank/DDBJ databases">
        <authorList>
            <consortium name="Pathogen Informatics"/>
        </authorList>
    </citation>
    <scope>NUCLEOTIDE SEQUENCE [LARGE SCALE GENOMIC DNA]</scope>
    <source>
        <strain evidence="3 4">2789STDY5608850</strain>
    </source>
</reference>
<keyword evidence="2" id="KW-0732">Signal</keyword>
<feature type="chain" id="PRO_5008017237" evidence="2">
    <location>
        <begin position="26"/>
        <end position="468"/>
    </location>
</feature>
<evidence type="ECO:0000256" key="1">
    <source>
        <dbReference type="SAM" id="MobiDB-lite"/>
    </source>
</evidence>
<dbReference type="SUPFAM" id="SSF53850">
    <property type="entry name" value="Periplasmic binding protein-like II"/>
    <property type="match status" value="1"/>
</dbReference>
<dbReference type="AlphaFoldDB" id="A0A173ZXG8"/>
<feature type="signal peptide" evidence="2">
    <location>
        <begin position="1"/>
        <end position="25"/>
    </location>
</feature>
<name>A0A173ZXG8_9FIRM</name>